<dbReference type="Proteomes" id="UP000077002">
    <property type="component" value="Unassembled WGS sequence"/>
</dbReference>
<accession>A0A177EVM1</accession>
<sequence>MPNDILWTSTTSLGNTANFRLCTEPDLLFGRLTSLEFQREKTVERIQVPGTATVAALITTIATFIISYICVLKKPPTMLLSACIGSVSAIVLFIAPLPILAADQTVDQTLVANLKMAATMSDRLHMLSDQQLLYNFSSNPVYSWKPGSVCNANAATWPVLSTVGATVAQLNLGPCAMLAPHLHRAHNLVVAVSGTTHTYMVQENGARLVQQVLTPGMMTIFPQASVHSMYNMGASTLVPNEPVAFPDDFPGCGNNQLYSFLNDADPATLNIAQAFFMMPKDIGTQVMPFINLTGGNWTATGLRIPAIGTGSQDGFEACRQRCGLSTKAAPDGSLVV</sequence>
<dbReference type="Pfam" id="PF00190">
    <property type="entry name" value="Cupin_1"/>
    <property type="match status" value="1"/>
</dbReference>
<keyword evidence="6" id="KW-1133">Transmembrane helix</keyword>
<evidence type="ECO:0000256" key="5">
    <source>
        <dbReference type="ARBA" id="ARBA00023211"/>
    </source>
</evidence>
<dbReference type="GO" id="GO:0005576">
    <property type="term" value="C:extracellular region"/>
    <property type="evidence" value="ECO:0007669"/>
    <property type="project" value="UniProtKB-SubCell"/>
</dbReference>
<comment type="subcellular location">
    <subcellularLocation>
        <location evidence="1">Secreted</location>
    </subcellularLocation>
</comment>
<dbReference type="InterPro" id="IPR011051">
    <property type="entry name" value="RmlC_Cupin_sf"/>
</dbReference>
<dbReference type="GO" id="GO:0030145">
    <property type="term" value="F:manganese ion binding"/>
    <property type="evidence" value="ECO:0007669"/>
    <property type="project" value="InterPro"/>
</dbReference>
<dbReference type="InterPro" id="IPR014710">
    <property type="entry name" value="RmlC-like_jellyroll"/>
</dbReference>
<keyword evidence="6" id="KW-0472">Membrane</keyword>
<evidence type="ECO:0000259" key="7">
    <source>
        <dbReference type="SMART" id="SM00835"/>
    </source>
</evidence>
<dbReference type="InterPro" id="IPR006045">
    <property type="entry name" value="Cupin_1"/>
</dbReference>
<keyword evidence="6" id="KW-0812">Transmembrane</keyword>
<evidence type="ECO:0000256" key="6">
    <source>
        <dbReference type="SAM" id="Phobius"/>
    </source>
</evidence>
<comment type="similarity">
    <text evidence="2">Belongs to the germin family.</text>
</comment>
<keyword evidence="5" id="KW-0464">Manganese</keyword>
<keyword evidence="3" id="KW-0964">Secreted</keyword>
<protein>
    <recommendedName>
        <fullName evidence="7">Cupin type-1 domain-containing protein</fullName>
    </recommendedName>
</protein>
<proteinExistence type="inferred from homology"/>
<gene>
    <name evidence="8" type="ORF">AYO21_09711</name>
</gene>
<feature type="domain" description="Cupin type-1" evidence="7">
    <location>
        <begin position="134"/>
        <end position="283"/>
    </location>
</feature>
<dbReference type="InterPro" id="IPR044880">
    <property type="entry name" value="NCX_ion-bd_dom_sf"/>
</dbReference>
<dbReference type="SMART" id="SM00835">
    <property type="entry name" value="Cupin_1"/>
    <property type="match status" value="1"/>
</dbReference>
<dbReference type="PANTHER" id="PTHR31238">
    <property type="entry name" value="GERMIN-LIKE PROTEIN SUBFAMILY 3 MEMBER 3"/>
    <property type="match status" value="1"/>
</dbReference>
<keyword evidence="9" id="KW-1185">Reference proteome</keyword>
<dbReference type="EMBL" id="LVKK01000100">
    <property type="protein sequence ID" value="OAG36084.1"/>
    <property type="molecule type" value="Genomic_DNA"/>
</dbReference>
<comment type="caution">
    <text evidence="8">The sequence shown here is derived from an EMBL/GenBank/DDBJ whole genome shotgun (WGS) entry which is preliminary data.</text>
</comment>
<dbReference type="OrthoDB" id="1921208at2759"/>
<evidence type="ECO:0000256" key="3">
    <source>
        <dbReference type="ARBA" id="ARBA00022525"/>
    </source>
</evidence>
<dbReference type="Gene3D" id="1.20.1420.30">
    <property type="entry name" value="NCX, central ion-binding region"/>
    <property type="match status" value="1"/>
</dbReference>
<feature type="transmembrane region" description="Helical" evidence="6">
    <location>
        <begin position="79"/>
        <end position="101"/>
    </location>
</feature>
<evidence type="ECO:0000256" key="4">
    <source>
        <dbReference type="ARBA" id="ARBA00022723"/>
    </source>
</evidence>
<reference evidence="8 9" key="1">
    <citation type="submission" date="2016-03" db="EMBL/GenBank/DDBJ databases">
        <title>Draft genome sequence of the Fonsecaea monophora CBS 269.37.</title>
        <authorList>
            <person name="Bombassaro A."/>
            <person name="Vinicius W.A."/>
            <person name="De Hoog S."/>
            <person name="Sun J."/>
            <person name="Souza E.M."/>
            <person name="Raittz R.T."/>
            <person name="Costa F."/>
            <person name="Leao A.C."/>
            <person name="Tadra-Sfeir M.Z."/>
            <person name="Baura V."/>
            <person name="Balsanelli E."/>
            <person name="Pedrosa F.O."/>
            <person name="Moreno L.F."/>
            <person name="Steffens M.B."/>
            <person name="Xi L."/>
            <person name="Bocca A.L."/>
            <person name="Felipe M.S."/>
            <person name="Teixeira M."/>
            <person name="Telles Filho F.Q."/>
            <person name="Azevedo C.M."/>
            <person name="Gomes R."/>
            <person name="Vicente V.A."/>
        </authorList>
    </citation>
    <scope>NUCLEOTIDE SEQUENCE [LARGE SCALE GENOMIC DNA]</scope>
    <source>
        <strain evidence="8 9">CBS 269.37</strain>
    </source>
</reference>
<organism evidence="8 9">
    <name type="scientific">Fonsecaea monophora</name>
    <dbReference type="NCBI Taxonomy" id="254056"/>
    <lineage>
        <taxon>Eukaryota</taxon>
        <taxon>Fungi</taxon>
        <taxon>Dikarya</taxon>
        <taxon>Ascomycota</taxon>
        <taxon>Pezizomycotina</taxon>
        <taxon>Eurotiomycetes</taxon>
        <taxon>Chaetothyriomycetidae</taxon>
        <taxon>Chaetothyriales</taxon>
        <taxon>Herpotrichiellaceae</taxon>
        <taxon>Fonsecaea</taxon>
    </lineage>
</organism>
<dbReference type="RefSeq" id="XP_022508036.1">
    <property type="nucleotide sequence ID" value="XM_022659640.1"/>
</dbReference>
<evidence type="ECO:0000256" key="2">
    <source>
        <dbReference type="ARBA" id="ARBA00007456"/>
    </source>
</evidence>
<keyword evidence="4" id="KW-0479">Metal-binding</keyword>
<name>A0A177EVM1_9EURO</name>
<dbReference type="AlphaFoldDB" id="A0A177EVM1"/>
<feature type="transmembrane region" description="Helical" evidence="6">
    <location>
        <begin position="52"/>
        <end position="72"/>
    </location>
</feature>
<dbReference type="CDD" id="cd02241">
    <property type="entry name" value="cupin_OxOx"/>
    <property type="match status" value="1"/>
</dbReference>
<evidence type="ECO:0000313" key="8">
    <source>
        <dbReference type="EMBL" id="OAG36084.1"/>
    </source>
</evidence>
<dbReference type="InterPro" id="IPR001929">
    <property type="entry name" value="Germin"/>
</dbReference>
<evidence type="ECO:0000313" key="9">
    <source>
        <dbReference type="Proteomes" id="UP000077002"/>
    </source>
</evidence>
<evidence type="ECO:0000256" key="1">
    <source>
        <dbReference type="ARBA" id="ARBA00004613"/>
    </source>
</evidence>
<dbReference type="GeneID" id="34604840"/>
<dbReference type="Gene3D" id="2.60.120.10">
    <property type="entry name" value="Jelly Rolls"/>
    <property type="match status" value="1"/>
</dbReference>
<dbReference type="SUPFAM" id="SSF51182">
    <property type="entry name" value="RmlC-like cupins"/>
    <property type="match status" value="1"/>
</dbReference>